<dbReference type="EMBL" id="JAPRFR010000001">
    <property type="protein sequence ID" value="MCZ0725547.1"/>
    <property type="molecule type" value="Genomic_DNA"/>
</dbReference>
<name>A0A9X3JEK7_9LACT</name>
<protein>
    <submittedName>
        <fullName evidence="2">Uncharacterized protein</fullName>
    </submittedName>
</protein>
<dbReference type="Proteomes" id="UP001146670">
    <property type="component" value="Unassembled WGS sequence"/>
</dbReference>
<accession>A0A9X3JEK7</accession>
<dbReference type="RefSeq" id="WP_268752774.1">
    <property type="nucleotide sequence ID" value="NZ_JAPRFR010000001.1"/>
</dbReference>
<proteinExistence type="predicted"/>
<keyword evidence="3" id="KW-1185">Reference proteome</keyword>
<comment type="caution">
    <text evidence="2">The sequence shown here is derived from an EMBL/GenBank/DDBJ whole genome shotgun (WGS) entry which is preliminary data.</text>
</comment>
<reference evidence="2" key="1">
    <citation type="submission" date="2022-12" db="EMBL/GenBank/DDBJ databases">
        <title>Description and comparative metabolic analysis of Aerococcus sp. nov., isolated from the feces of a pig.</title>
        <authorList>
            <person name="Chang Y.-H."/>
        </authorList>
    </citation>
    <scope>NUCLEOTIDE SEQUENCE</scope>
    <source>
        <strain evidence="2">YH-aer222</strain>
    </source>
</reference>
<evidence type="ECO:0000256" key="1">
    <source>
        <dbReference type="SAM" id="Phobius"/>
    </source>
</evidence>
<keyword evidence="1" id="KW-0812">Transmembrane</keyword>
<keyword evidence="1" id="KW-0472">Membrane</keyword>
<keyword evidence="1" id="KW-1133">Transmembrane helix</keyword>
<feature type="transmembrane region" description="Helical" evidence="1">
    <location>
        <begin position="73"/>
        <end position="91"/>
    </location>
</feature>
<evidence type="ECO:0000313" key="2">
    <source>
        <dbReference type="EMBL" id="MCZ0725547.1"/>
    </source>
</evidence>
<gene>
    <name evidence="2" type="ORF">OW157_03060</name>
</gene>
<sequence length="103" mass="12523">MKRKTYRKWQDYMQEKEDQQELNQATTEFSAEHFRVQDHVRSSNDNQDTNEIYFSRQKEKQWRWSNPKYPGRLVFAAIIILIAVIIIWLLGPEIYHFAQGLFN</sequence>
<dbReference type="AlphaFoldDB" id="A0A9X3JEK7"/>
<organism evidence="2 3">
    <name type="scientific">Aerococcus kribbianus</name>
    <dbReference type="NCBI Taxonomy" id="2999064"/>
    <lineage>
        <taxon>Bacteria</taxon>
        <taxon>Bacillati</taxon>
        <taxon>Bacillota</taxon>
        <taxon>Bacilli</taxon>
        <taxon>Lactobacillales</taxon>
        <taxon>Aerococcaceae</taxon>
        <taxon>Aerococcus</taxon>
    </lineage>
</organism>
<evidence type="ECO:0000313" key="3">
    <source>
        <dbReference type="Proteomes" id="UP001146670"/>
    </source>
</evidence>